<reference evidence="2" key="1">
    <citation type="submission" date="2017-04" db="EMBL/GenBank/DDBJ databases">
        <title>Unveiling RNA virosphere associated with marine microorganisms.</title>
        <authorList>
            <person name="Urayama S."/>
            <person name="Takaki Y."/>
            <person name="Nishi S."/>
            <person name="Yoshida Y."/>
            <person name="Deguchi S."/>
            <person name="Takai K."/>
            <person name="Nunoura T."/>
        </authorList>
    </citation>
    <scope>NUCLEOTIDE SEQUENCE</scope>
</reference>
<evidence type="ECO:0000259" key="1">
    <source>
        <dbReference type="PROSITE" id="PS50507"/>
    </source>
</evidence>
<dbReference type="EMBL" id="BDQD01000138">
    <property type="protein sequence ID" value="GBH22705.1"/>
    <property type="molecule type" value="Genomic_RNA"/>
</dbReference>
<feature type="domain" description="RdRp catalytic" evidence="1">
    <location>
        <begin position="327"/>
        <end position="451"/>
    </location>
</feature>
<evidence type="ECO:0000313" key="2">
    <source>
        <dbReference type="EMBL" id="GBH22705.1"/>
    </source>
</evidence>
<dbReference type="PROSITE" id="PS50507">
    <property type="entry name" value="RDRP_SSRNA_POS"/>
    <property type="match status" value="1"/>
</dbReference>
<comment type="caution">
    <text evidence="2">The sequence shown here is derived from an EMBL/GenBank/DDBJ whole genome shotgun (WGS) entry which is preliminary data.</text>
</comment>
<dbReference type="EMBL" id="BDQC01000150">
    <property type="protein sequence ID" value="GBH22553.1"/>
    <property type="molecule type" value="Genomic_RNA"/>
</dbReference>
<dbReference type="InterPro" id="IPR001205">
    <property type="entry name" value="RNA-dir_pol_C"/>
</dbReference>
<dbReference type="InterPro" id="IPR043502">
    <property type="entry name" value="DNA/RNA_pol_sf"/>
</dbReference>
<dbReference type="AlphaFoldDB" id="A0A2V0RJP3"/>
<sequence>MDDVSIGNINAEREKTWERRKPLAELFNMRPEDYDLSGVVKKITNYKPVNNNGVPSIEKETTFLKRPFKHDRPLSSSERSQLPLPITSCCKWVGLTDFPVGTWMQNFRQPYGWFDGLSDSKHLNPLLKGKEERLLSRYTLVSGSWQTNKSLLVDMGKPPANKDNASVYELLDYSIDRIDKFGLPVISSKLPKWWLRAVTMNPDANPGVLTKRLFGANKRAAYGKAIIVASRIWDKIVTSRSAICDNSLWSVGGRARKQDMAKGKPPESRIILMPETPNSIIASVIAQPIIKEMKKVSTANPDVECFMGHDVTLGGWSRIKEFTKEGTPTLELDWEKFDSTITENVIVASFCLLRTVFPESRKIDKLFLFVMSGFVYKNIAIKQRFIYRITRGVPSGSPLTSLIVTLSNWVCLNYVLRKQKLFGIESGEDYKLAVAGDDTLIAFVNNNTFKLEDAKHVSDTFRKEANLKVEPDDLNFNEWMGGELYNLDDIEYSPSLLKTMIWQGLPGRRLDDLVKSISCPESKMISYWSVLATLRGYTSLPIMTPLGRALLTSLGAFVSEKCRLQDGESDFDDVYNPFSPNTYLPKFESIVVSPCVSDKMNRDPPYLTKDKWNGLPDTGWKAVLIFKIDLDLFGVSE</sequence>
<dbReference type="Gene3D" id="3.30.70.270">
    <property type="match status" value="1"/>
</dbReference>
<proteinExistence type="predicted"/>
<dbReference type="GO" id="GO:0003968">
    <property type="term" value="F:RNA-directed RNA polymerase activity"/>
    <property type="evidence" value="ECO:0007669"/>
    <property type="project" value="InterPro"/>
</dbReference>
<dbReference type="InterPro" id="IPR007094">
    <property type="entry name" value="RNA-dir_pol_PSvirus"/>
</dbReference>
<dbReference type="SUPFAM" id="SSF56672">
    <property type="entry name" value="DNA/RNA polymerases"/>
    <property type="match status" value="1"/>
</dbReference>
<dbReference type="EMBL" id="BDQB01000243">
    <property type="protein sequence ID" value="GBH22373.1"/>
    <property type="molecule type" value="Genomic_RNA"/>
</dbReference>
<dbReference type="GO" id="GO:0006351">
    <property type="term" value="P:DNA-templated transcription"/>
    <property type="evidence" value="ECO:0007669"/>
    <property type="project" value="InterPro"/>
</dbReference>
<dbReference type="GO" id="GO:0003723">
    <property type="term" value="F:RNA binding"/>
    <property type="evidence" value="ECO:0007669"/>
    <property type="project" value="InterPro"/>
</dbReference>
<protein>
    <submittedName>
        <fullName evidence="2">RdRp</fullName>
    </submittedName>
</protein>
<dbReference type="GO" id="GO:0039694">
    <property type="term" value="P:viral RNA genome replication"/>
    <property type="evidence" value="ECO:0007669"/>
    <property type="project" value="InterPro"/>
</dbReference>
<dbReference type="Pfam" id="PF00680">
    <property type="entry name" value="RdRP_1"/>
    <property type="match status" value="1"/>
</dbReference>
<accession>A0A2V0RJP3</accession>
<organism evidence="2">
    <name type="scientific">viral metagenome</name>
    <dbReference type="NCBI Taxonomy" id="1070528"/>
    <lineage>
        <taxon>unclassified sequences</taxon>
        <taxon>metagenomes</taxon>
        <taxon>organismal metagenomes</taxon>
    </lineage>
</organism>
<dbReference type="InterPro" id="IPR043128">
    <property type="entry name" value="Rev_trsase/Diguanyl_cyclase"/>
</dbReference>
<name>A0A2V0RJP3_9ZZZZ</name>